<dbReference type="EMBL" id="UINC01045552">
    <property type="protein sequence ID" value="SVB52444.1"/>
    <property type="molecule type" value="Genomic_DNA"/>
</dbReference>
<name>A0A382EQL3_9ZZZZ</name>
<proteinExistence type="predicted"/>
<gene>
    <name evidence="1" type="ORF">METZ01_LOCUS205298</name>
</gene>
<evidence type="ECO:0000313" key="1">
    <source>
        <dbReference type="EMBL" id="SVB52444.1"/>
    </source>
</evidence>
<reference evidence="1" key="1">
    <citation type="submission" date="2018-05" db="EMBL/GenBank/DDBJ databases">
        <authorList>
            <person name="Lanie J.A."/>
            <person name="Ng W.-L."/>
            <person name="Kazmierczak K.M."/>
            <person name="Andrzejewski T.M."/>
            <person name="Davidsen T.M."/>
            <person name="Wayne K.J."/>
            <person name="Tettelin H."/>
            <person name="Glass J.I."/>
            <person name="Rusch D."/>
            <person name="Podicherti R."/>
            <person name="Tsui H.-C.T."/>
            <person name="Winkler M.E."/>
        </authorList>
    </citation>
    <scope>NUCLEOTIDE SEQUENCE</scope>
</reference>
<protein>
    <submittedName>
        <fullName evidence="1">Uncharacterized protein</fullName>
    </submittedName>
</protein>
<feature type="non-terminal residue" evidence="1">
    <location>
        <position position="29"/>
    </location>
</feature>
<dbReference type="AlphaFoldDB" id="A0A382EQL3"/>
<sequence length="29" mass="3186">MLFRSFSIPFHARSGADNPASRIIALPGR</sequence>
<organism evidence="1">
    <name type="scientific">marine metagenome</name>
    <dbReference type="NCBI Taxonomy" id="408172"/>
    <lineage>
        <taxon>unclassified sequences</taxon>
        <taxon>metagenomes</taxon>
        <taxon>ecological metagenomes</taxon>
    </lineage>
</organism>
<accession>A0A382EQL3</accession>